<comment type="caution">
    <text evidence="1">The sequence shown here is derived from an EMBL/GenBank/DDBJ whole genome shotgun (WGS) entry which is preliminary data.</text>
</comment>
<sequence>MRRYSQALLTAWKCLGYIENTDRAAPGQENVQLWRDIGLIEKVLPIDCVATLIKRLTSDMNQAELQSMLLLVAIGSLGLRQGSMSENTYSNFEEILPKDVIVYRVPKAPFDEPHHFRFRVLVGLYKTRTDENFEPTFMGLSHPVGTENWGLTGAPQLILGGHIDVSSLLEWKCTTERRVSWEKNIQGYATSLVKNVAVSQEAQSIMDTRMVHEALTPCPNWRSGQARNYINGLVSSVQEQPSSVIRFTANDWLAASLRNSASNVVLNSNYEFKTTGDIRNECKIAGEKPSVRCLKRRFIDSKKSGTCRLADNDDIVLKSEEKHENNNTVSVCFENQS</sequence>
<dbReference type="EMBL" id="CADEPM010000012">
    <property type="protein sequence ID" value="CAB3411045.1"/>
    <property type="molecule type" value="Genomic_DNA"/>
</dbReference>
<organism evidence="1 2">
    <name type="scientific">Caenorhabditis bovis</name>
    <dbReference type="NCBI Taxonomy" id="2654633"/>
    <lineage>
        <taxon>Eukaryota</taxon>
        <taxon>Metazoa</taxon>
        <taxon>Ecdysozoa</taxon>
        <taxon>Nematoda</taxon>
        <taxon>Chromadorea</taxon>
        <taxon>Rhabditida</taxon>
        <taxon>Rhabditina</taxon>
        <taxon>Rhabditomorpha</taxon>
        <taxon>Rhabditoidea</taxon>
        <taxon>Rhabditidae</taxon>
        <taxon>Peloderinae</taxon>
        <taxon>Caenorhabditis</taxon>
    </lineage>
</organism>
<evidence type="ECO:0000313" key="2">
    <source>
        <dbReference type="Proteomes" id="UP000494206"/>
    </source>
</evidence>
<protein>
    <submittedName>
        <fullName evidence="1">Uncharacterized protein</fullName>
    </submittedName>
</protein>
<gene>
    <name evidence="1" type="ORF">CBOVIS_LOCUS12481</name>
</gene>
<reference evidence="1 2" key="1">
    <citation type="submission" date="2020-04" db="EMBL/GenBank/DDBJ databases">
        <authorList>
            <person name="Laetsch R D."/>
            <person name="Stevens L."/>
            <person name="Kumar S."/>
            <person name="Blaxter L. M."/>
        </authorList>
    </citation>
    <scope>NUCLEOTIDE SEQUENCE [LARGE SCALE GENOMIC DNA]</scope>
</reference>
<name>A0A8S1FDN0_9PELO</name>
<dbReference type="Proteomes" id="UP000494206">
    <property type="component" value="Unassembled WGS sequence"/>
</dbReference>
<evidence type="ECO:0000313" key="1">
    <source>
        <dbReference type="EMBL" id="CAB3411045.1"/>
    </source>
</evidence>
<keyword evidence="2" id="KW-1185">Reference proteome</keyword>
<dbReference type="AlphaFoldDB" id="A0A8S1FDN0"/>
<accession>A0A8S1FDN0</accession>
<proteinExistence type="predicted"/>
<dbReference type="OrthoDB" id="5906131at2759"/>